<evidence type="ECO:0000313" key="1">
    <source>
        <dbReference type="EMBL" id="OGZ22418.1"/>
    </source>
</evidence>
<organism evidence="1 2">
    <name type="scientific">Candidatus Nealsonbacteria bacterium RIFCSPLOWO2_01_FULL_41_9</name>
    <dbReference type="NCBI Taxonomy" id="1801671"/>
    <lineage>
        <taxon>Bacteria</taxon>
        <taxon>Candidatus Nealsoniibacteriota</taxon>
    </lineage>
</organism>
<proteinExistence type="predicted"/>
<dbReference type="Proteomes" id="UP000176406">
    <property type="component" value="Unassembled WGS sequence"/>
</dbReference>
<accession>A0A1G2EB80</accession>
<comment type="caution">
    <text evidence="1">The sequence shown here is derived from an EMBL/GenBank/DDBJ whole genome shotgun (WGS) entry which is preliminary data.</text>
</comment>
<dbReference type="EMBL" id="MHMG01000045">
    <property type="protein sequence ID" value="OGZ22418.1"/>
    <property type="molecule type" value="Genomic_DNA"/>
</dbReference>
<reference evidence="1 2" key="1">
    <citation type="journal article" date="2016" name="Nat. Commun.">
        <title>Thousands of microbial genomes shed light on interconnected biogeochemical processes in an aquifer system.</title>
        <authorList>
            <person name="Anantharaman K."/>
            <person name="Brown C.T."/>
            <person name="Hug L.A."/>
            <person name="Sharon I."/>
            <person name="Castelle C.J."/>
            <person name="Probst A.J."/>
            <person name="Thomas B.C."/>
            <person name="Singh A."/>
            <person name="Wilkins M.J."/>
            <person name="Karaoz U."/>
            <person name="Brodie E.L."/>
            <person name="Williams K.H."/>
            <person name="Hubbard S.S."/>
            <person name="Banfield J.F."/>
        </authorList>
    </citation>
    <scope>NUCLEOTIDE SEQUENCE [LARGE SCALE GENOMIC DNA]</scope>
</reference>
<name>A0A1G2EB80_9BACT</name>
<dbReference type="AlphaFoldDB" id="A0A1G2EB80"/>
<gene>
    <name evidence="1" type="ORF">A3A08_02065</name>
</gene>
<sequence>MKEMTVEDVRKQLINKELLIVRATKFLAEKYNANENAVVCFGPDQKNFILGKYPLAGDFLITLKSHGLEWSQRKDGIATLAGPEPEEKGGVTNAYYWNFRTDEKKDEQALTLELRPFLDERERGIIFTPHANGTYLSALDKFVNFKVFEAAADCDRSAHPLISEIIAGRGIITVHWTDIHLGGIRSILALFNEFRRDNEEIKKLGHSNLSPFYPNPLSDRWNEAEANLFLPEQYQPALFRLWQAQLESFQKSLTR</sequence>
<evidence type="ECO:0000313" key="2">
    <source>
        <dbReference type="Proteomes" id="UP000176406"/>
    </source>
</evidence>
<protein>
    <submittedName>
        <fullName evidence="1">Uncharacterized protein</fullName>
    </submittedName>
</protein>